<name>A0A4C1YMZ4_EUMVA</name>
<proteinExistence type="predicted"/>
<evidence type="ECO:0000256" key="1">
    <source>
        <dbReference type="SAM" id="MobiDB-lite"/>
    </source>
</evidence>
<dbReference type="AlphaFoldDB" id="A0A4C1YMZ4"/>
<evidence type="ECO:0000313" key="2">
    <source>
        <dbReference type="EMBL" id="GBP76282.1"/>
    </source>
</evidence>
<comment type="caution">
    <text evidence="2">The sequence shown here is derived from an EMBL/GenBank/DDBJ whole genome shotgun (WGS) entry which is preliminary data.</text>
</comment>
<feature type="compositionally biased region" description="Basic and acidic residues" evidence="1">
    <location>
        <begin position="1"/>
        <end position="16"/>
    </location>
</feature>
<protein>
    <submittedName>
        <fullName evidence="2">Uncharacterized protein</fullName>
    </submittedName>
</protein>
<reference evidence="2 3" key="1">
    <citation type="journal article" date="2019" name="Commun. Biol.">
        <title>The bagworm genome reveals a unique fibroin gene that provides high tensile strength.</title>
        <authorList>
            <person name="Kono N."/>
            <person name="Nakamura H."/>
            <person name="Ohtoshi R."/>
            <person name="Tomita M."/>
            <person name="Numata K."/>
            <person name="Arakawa K."/>
        </authorList>
    </citation>
    <scope>NUCLEOTIDE SEQUENCE [LARGE SCALE GENOMIC DNA]</scope>
</reference>
<sequence length="174" mass="19980">MRRRVCDNRTQEDAIPPRRRRRGLTASQERRMATLISPRRKLIAIRHSHDRTIEKGFETAKLNGAPAAPAHRTIPLRKRILLPNISSVTKRWIICQDQTMQSSFTKAVGVDCDHIIDDDPQQLLMRTKSLQNTSAKEMVSIFIFHRTLLLSVTSRCKKERNSFYAQASEDAAKS</sequence>
<dbReference type="Proteomes" id="UP000299102">
    <property type="component" value="Unassembled WGS sequence"/>
</dbReference>
<dbReference type="EMBL" id="BGZK01001284">
    <property type="protein sequence ID" value="GBP76282.1"/>
    <property type="molecule type" value="Genomic_DNA"/>
</dbReference>
<keyword evidence="3" id="KW-1185">Reference proteome</keyword>
<feature type="region of interest" description="Disordered" evidence="1">
    <location>
        <begin position="1"/>
        <end position="26"/>
    </location>
</feature>
<gene>
    <name evidence="2" type="ORF">EVAR_54969_1</name>
</gene>
<accession>A0A4C1YMZ4</accession>
<organism evidence="2 3">
    <name type="scientific">Eumeta variegata</name>
    <name type="common">Bagworm moth</name>
    <name type="synonym">Eumeta japonica</name>
    <dbReference type="NCBI Taxonomy" id="151549"/>
    <lineage>
        <taxon>Eukaryota</taxon>
        <taxon>Metazoa</taxon>
        <taxon>Ecdysozoa</taxon>
        <taxon>Arthropoda</taxon>
        <taxon>Hexapoda</taxon>
        <taxon>Insecta</taxon>
        <taxon>Pterygota</taxon>
        <taxon>Neoptera</taxon>
        <taxon>Endopterygota</taxon>
        <taxon>Lepidoptera</taxon>
        <taxon>Glossata</taxon>
        <taxon>Ditrysia</taxon>
        <taxon>Tineoidea</taxon>
        <taxon>Psychidae</taxon>
        <taxon>Oiketicinae</taxon>
        <taxon>Eumeta</taxon>
    </lineage>
</organism>
<evidence type="ECO:0000313" key="3">
    <source>
        <dbReference type="Proteomes" id="UP000299102"/>
    </source>
</evidence>